<evidence type="ECO:0000313" key="2">
    <source>
        <dbReference type="Proteomes" id="UP000187209"/>
    </source>
</evidence>
<dbReference type="Proteomes" id="UP000187209">
    <property type="component" value="Unassembled WGS sequence"/>
</dbReference>
<dbReference type="InterPro" id="IPR036770">
    <property type="entry name" value="Ankyrin_rpt-contain_sf"/>
</dbReference>
<sequence length="309" mass="35803">MNVSLLGYALLNDRFKAFKHLHCEIGASLEALEDLMEKYNTSIIEFICTKGLIQFLHYYLPIYDKNQFEKKNKEPNCTGTFDFDQTFAIDGKMGRILTPMQLAVEKDHINIVSFILDYYVNKGPIPNEFSVNYQDEITGQNCAMIACRKGSFRMVKFLFEHCKADFHSVNLRNENVLVITAAASKLNKNKDHYKIFVYLIETVKVDFYAVYEDILLLLEDEKIIKYFQTILEQYGITESKSFIEGKFKINYFTPPNIIQANDMSSNNLQFCNSIIDDENKQSVLSDIRSDDGRMTVFFASILSYFDRSS</sequence>
<name>A0A1R2BYJ4_9CILI</name>
<dbReference type="EMBL" id="MPUH01000366">
    <property type="protein sequence ID" value="OMJ81781.1"/>
    <property type="molecule type" value="Genomic_DNA"/>
</dbReference>
<comment type="caution">
    <text evidence="1">The sequence shown here is derived from an EMBL/GenBank/DDBJ whole genome shotgun (WGS) entry which is preliminary data.</text>
</comment>
<protein>
    <submittedName>
        <fullName evidence="1">Uncharacterized protein</fullName>
    </submittedName>
</protein>
<accession>A0A1R2BYJ4</accession>
<dbReference type="AlphaFoldDB" id="A0A1R2BYJ4"/>
<dbReference type="InterPro" id="IPR002110">
    <property type="entry name" value="Ankyrin_rpt"/>
</dbReference>
<proteinExistence type="predicted"/>
<organism evidence="1 2">
    <name type="scientific">Stentor coeruleus</name>
    <dbReference type="NCBI Taxonomy" id="5963"/>
    <lineage>
        <taxon>Eukaryota</taxon>
        <taxon>Sar</taxon>
        <taxon>Alveolata</taxon>
        <taxon>Ciliophora</taxon>
        <taxon>Postciliodesmatophora</taxon>
        <taxon>Heterotrichea</taxon>
        <taxon>Heterotrichida</taxon>
        <taxon>Stentoridae</taxon>
        <taxon>Stentor</taxon>
    </lineage>
</organism>
<evidence type="ECO:0000313" key="1">
    <source>
        <dbReference type="EMBL" id="OMJ81781.1"/>
    </source>
</evidence>
<reference evidence="1 2" key="1">
    <citation type="submission" date="2016-11" db="EMBL/GenBank/DDBJ databases">
        <title>The macronuclear genome of Stentor coeruleus: a giant cell with tiny introns.</title>
        <authorList>
            <person name="Slabodnick M."/>
            <person name="Ruby J.G."/>
            <person name="Reiff S.B."/>
            <person name="Swart E.C."/>
            <person name="Gosai S."/>
            <person name="Prabakaran S."/>
            <person name="Witkowska E."/>
            <person name="Larue G.E."/>
            <person name="Fisher S."/>
            <person name="Freeman R.M."/>
            <person name="Gunawardena J."/>
            <person name="Chu W."/>
            <person name="Stover N.A."/>
            <person name="Gregory B.D."/>
            <person name="Nowacki M."/>
            <person name="Derisi J."/>
            <person name="Roy S.W."/>
            <person name="Marshall W.F."/>
            <person name="Sood P."/>
        </authorList>
    </citation>
    <scope>NUCLEOTIDE SEQUENCE [LARGE SCALE GENOMIC DNA]</scope>
    <source>
        <strain evidence="1">WM001</strain>
    </source>
</reference>
<dbReference type="Gene3D" id="1.25.40.20">
    <property type="entry name" value="Ankyrin repeat-containing domain"/>
    <property type="match status" value="1"/>
</dbReference>
<gene>
    <name evidence="1" type="ORF">SteCoe_17663</name>
</gene>
<dbReference type="SUPFAM" id="SSF48403">
    <property type="entry name" value="Ankyrin repeat"/>
    <property type="match status" value="1"/>
</dbReference>
<dbReference type="Pfam" id="PF12796">
    <property type="entry name" value="Ank_2"/>
    <property type="match status" value="1"/>
</dbReference>
<dbReference type="SMART" id="SM00248">
    <property type="entry name" value="ANK"/>
    <property type="match status" value="2"/>
</dbReference>
<keyword evidence="2" id="KW-1185">Reference proteome</keyword>